<proteinExistence type="predicted"/>
<accession>A0A0P6WAW7</accession>
<dbReference type="eggNOG" id="ENOG5030PT9">
    <property type="taxonomic scope" value="Bacteria"/>
</dbReference>
<gene>
    <name evidence="1" type="ORF">AM506_19535</name>
</gene>
<comment type="caution">
    <text evidence="1">The sequence shown here is derived from an EMBL/GenBank/DDBJ whole genome shotgun (WGS) entry which is preliminary data.</text>
</comment>
<protein>
    <submittedName>
        <fullName evidence="1">Uncharacterized protein</fullName>
    </submittedName>
</protein>
<dbReference type="AlphaFoldDB" id="A0A0P6WAW7"/>
<dbReference type="EMBL" id="LIXZ01000023">
    <property type="protein sequence ID" value="KPL57917.1"/>
    <property type="molecule type" value="Genomic_DNA"/>
</dbReference>
<dbReference type="Proteomes" id="UP000050398">
    <property type="component" value="Unassembled WGS sequence"/>
</dbReference>
<name>A0A0P6WAW7_9BACI</name>
<reference evidence="1 2" key="1">
    <citation type="submission" date="2015-08" db="EMBL/GenBank/DDBJ databases">
        <title>Draft Genome Sequence of Bacillus vietnamensis UCD-SED5.</title>
        <authorList>
            <person name="Lee R.D."/>
            <person name="Jospin G."/>
            <person name="Lang J.M."/>
            <person name="Coil D.A."/>
            <person name="Eisen J.A."/>
        </authorList>
    </citation>
    <scope>NUCLEOTIDE SEQUENCE [LARGE SCALE GENOMIC DNA]</scope>
    <source>
        <strain evidence="1 2">UCD-SED5</strain>
    </source>
</reference>
<organism evidence="1 2">
    <name type="scientific">Rossellomorea vietnamensis</name>
    <dbReference type="NCBI Taxonomy" id="218284"/>
    <lineage>
        <taxon>Bacteria</taxon>
        <taxon>Bacillati</taxon>
        <taxon>Bacillota</taxon>
        <taxon>Bacilli</taxon>
        <taxon>Bacillales</taxon>
        <taxon>Bacillaceae</taxon>
        <taxon>Rossellomorea</taxon>
    </lineage>
</organism>
<sequence length="113" mass="13764">MNYVDHFETMDMVIMMKEDYRFRFQVHKVEEAGDDYQSRDVSVFARIYNDKKDLVHEGLFRVRFNTIGIYPFPADVGRQIYSKQLQRLLLMELKRYIKPQRKYLSPGDYKPVW</sequence>
<dbReference type="PATRIC" id="fig|218284.4.peg.2457"/>
<evidence type="ECO:0000313" key="2">
    <source>
        <dbReference type="Proteomes" id="UP000050398"/>
    </source>
</evidence>
<evidence type="ECO:0000313" key="1">
    <source>
        <dbReference type="EMBL" id="KPL57917.1"/>
    </source>
</evidence>